<name>D6RQQ5_COPC7</name>
<dbReference type="Proteomes" id="UP000001861">
    <property type="component" value="Unassembled WGS sequence"/>
</dbReference>
<feature type="compositionally biased region" description="Basic and acidic residues" evidence="1">
    <location>
        <begin position="294"/>
        <end position="304"/>
    </location>
</feature>
<evidence type="ECO:0000256" key="1">
    <source>
        <dbReference type="SAM" id="MobiDB-lite"/>
    </source>
</evidence>
<dbReference type="HOGENOM" id="CLU_544021_0_0_1"/>
<protein>
    <submittedName>
        <fullName evidence="2">Uncharacterized protein</fullName>
    </submittedName>
</protein>
<gene>
    <name evidence="2" type="ORF">CC1G_15463</name>
</gene>
<dbReference type="KEGG" id="cci:CC1G_15463"/>
<comment type="caution">
    <text evidence="2">The sequence shown here is derived from an EMBL/GenBank/DDBJ whole genome shotgun (WGS) entry which is preliminary data.</text>
</comment>
<dbReference type="RefSeq" id="XP_002910186.1">
    <property type="nucleotide sequence ID" value="XM_002910140.1"/>
</dbReference>
<organism evidence="2 3">
    <name type="scientific">Coprinopsis cinerea (strain Okayama-7 / 130 / ATCC MYA-4618 / FGSC 9003)</name>
    <name type="common">Inky cap fungus</name>
    <name type="synonym">Hormographiella aspergillata</name>
    <dbReference type="NCBI Taxonomy" id="240176"/>
    <lineage>
        <taxon>Eukaryota</taxon>
        <taxon>Fungi</taxon>
        <taxon>Dikarya</taxon>
        <taxon>Basidiomycota</taxon>
        <taxon>Agaricomycotina</taxon>
        <taxon>Agaricomycetes</taxon>
        <taxon>Agaricomycetidae</taxon>
        <taxon>Agaricales</taxon>
        <taxon>Agaricineae</taxon>
        <taxon>Psathyrellaceae</taxon>
        <taxon>Coprinopsis</taxon>
    </lineage>
</organism>
<dbReference type="OrthoDB" id="3067340at2759"/>
<sequence length="501" mass="55219">MFSTPKRTKRSRSIEMGDTVLPNVASPPGSPTKKIRAYNSPPQAGPSTGKLGKPFVLAHGRTAKKKPSSREEQMDHVAYKLDTMALNDGKLPFPVPKHVPIQPKVPVFTRKCKPLTEADEKNWHLYSEEKRDDILSTLDFVDLDHLVDVDLITPKQRSVVIEERFGQGLDFFGLDRDGTRAMMRESKTLVSGSFPLPVAHPGRFPPNDLDFFTAKGNLGLVVAFLENQGYVITEDHADEGSDCTTINATEEEATGVCKTEGTTENSDDVIYVKDEDEDDPLPGLPDDEEEELPPADKAKGKEVSAMEDSAVPITDPFEARGKAISKVVRLVRTAGEIKRCINIIESGSHSPLVPVFLFHSTIVMTYIAHHGMVIPYVEGARISTGVINASFNNVTPKVLKALDKYRRRGYKMLSSASKLNKVHRCGQFPHCPLTVRTIGDTKGAYIPFEGFLDCKGEDIRTEHEGQGLLVWRLAGGQNCLKGTSDGQGFVMTKEGVYLNKL</sequence>
<evidence type="ECO:0000313" key="3">
    <source>
        <dbReference type="Proteomes" id="UP000001861"/>
    </source>
</evidence>
<proteinExistence type="predicted"/>
<dbReference type="InParanoid" id="D6RQQ5"/>
<evidence type="ECO:0000313" key="2">
    <source>
        <dbReference type="EMBL" id="EFI26692.1"/>
    </source>
</evidence>
<dbReference type="AlphaFoldDB" id="D6RQQ5"/>
<accession>D6RQQ5</accession>
<feature type="region of interest" description="Disordered" evidence="1">
    <location>
        <begin position="274"/>
        <end position="307"/>
    </location>
</feature>
<feature type="compositionally biased region" description="Acidic residues" evidence="1">
    <location>
        <begin position="274"/>
        <end position="293"/>
    </location>
</feature>
<feature type="region of interest" description="Disordered" evidence="1">
    <location>
        <begin position="1"/>
        <end position="54"/>
    </location>
</feature>
<dbReference type="EMBL" id="AACS02000012">
    <property type="protein sequence ID" value="EFI26692.1"/>
    <property type="molecule type" value="Genomic_DNA"/>
</dbReference>
<keyword evidence="3" id="KW-1185">Reference proteome</keyword>
<feature type="compositionally biased region" description="Basic residues" evidence="1">
    <location>
        <begin position="1"/>
        <end position="11"/>
    </location>
</feature>
<dbReference type="VEuPathDB" id="FungiDB:CC1G_15463"/>
<reference evidence="2 3" key="1">
    <citation type="journal article" date="2010" name="Proc. Natl. Acad. Sci. U.S.A.">
        <title>Insights into evolution of multicellular fungi from the assembled chromosomes of the mushroom Coprinopsis cinerea (Coprinus cinereus).</title>
        <authorList>
            <person name="Stajich J.E."/>
            <person name="Wilke S.K."/>
            <person name="Ahren D."/>
            <person name="Au C.H."/>
            <person name="Birren B.W."/>
            <person name="Borodovsky M."/>
            <person name="Burns C."/>
            <person name="Canback B."/>
            <person name="Casselton L.A."/>
            <person name="Cheng C.K."/>
            <person name="Deng J."/>
            <person name="Dietrich F.S."/>
            <person name="Fargo D.C."/>
            <person name="Farman M.L."/>
            <person name="Gathman A.C."/>
            <person name="Goldberg J."/>
            <person name="Guigo R."/>
            <person name="Hoegger P.J."/>
            <person name="Hooker J.B."/>
            <person name="Huggins A."/>
            <person name="James T.Y."/>
            <person name="Kamada T."/>
            <person name="Kilaru S."/>
            <person name="Kodira C."/>
            <person name="Kues U."/>
            <person name="Kupfer D."/>
            <person name="Kwan H.S."/>
            <person name="Lomsadze A."/>
            <person name="Li W."/>
            <person name="Lilly W.W."/>
            <person name="Ma L.J."/>
            <person name="Mackey A.J."/>
            <person name="Manning G."/>
            <person name="Martin F."/>
            <person name="Muraguchi H."/>
            <person name="Natvig D.O."/>
            <person name="Palmerini H."/>
            <person name="Ramesh M.A."/>
            <person name="Rehmeyer C.J."/>
            <person name="Roe B.A."/>
            <person name="Shenoy N."/>
            <person name="Stanke M."/>
            <person name="Ter-Hovhannisyan V."/>
            <person name="Tunlid A."/>
            <person name="Velagapudi R."/>
            <person name="Vision T.J."/>
            <person name="Zeng Q."/>
            <person name="Zolan M.E."/>
            <person name="Pukkila P.J."/>
        </authorList>
    </citation>
    <scope>NUCLEOTIDE SEQUENCE [LARGE SCALE GENOMIC DNA]</scope>
    <source>
        <strain evidence="3">Okayama-7 / 130 / ATCC MYA-4618 / FGSC 9003</strain>
    </source>
</reference>
<dbReference type="GeneID" id="9380188"/>